<accession>A0AAE3D3N6</accession>
<evidence type="ECO:0000313" key="2">
    <source>
        <dbReference type="Proteomes" id="UP001196509"/>
    </source>
</evidence>
<evidence type="ECO:0000313" key="1">
    <source>
        <dbReference type="EMBL" id="MBW8640297.1"/>
    </source>
</evidence>
<gene>
    <name evidence="1" type="ORF">K1W69_24095</name>
</gene>
<dbReference type="Proteomes" id="UP001196509">
    <property type="component" value="Unassembled WGS sequence"/>
</dbReference>
<dbReference type="EMBL" id="JAICBX010000005">
    <property type="protein sequence ID" value="MBW8640297.1"/>
    <property type="molecule type" value="Genomic_DNA"/>
</dbReference>
<organism evidence="1 2">
    <name type="scientific">Flavimaribacter sediminis</name>
    <dbReference type="NCBI Taxonomy" id="2865987"/>
    <lineage>
        <taxon>Bacteria</taxon>
        <taxon>Pseudomonadati</taxon>
        <taxon>Pseudomonadota</taxon>
        <taxon>Alphaproteobacteria</taxon>
        <taxon>Hyphomicrobiales</taxon>
        <taxon>Rhizobiaceae</taxon>
        <taxon>Flavimaribacter</taxon>
    </lineage>
</organism>
<proteinExistence type="predicted"/>
<keyword evidence="2" id="KW-1185">Reference proteome</keyword>
<sequence length="143" mass="15502">MVDKQIFTARLGQTTLVSMSLDSSDSAIGRKVALLLSEMGRDLAGIADYLGYSTVDTAQMMLSHCDMDGEAEALLLQIDRMRRTGFRLICLDGRTHGDQINDFADQGLVIHKRNSDKISVRLTALGEAAALIASEDCVHQSAA</sequence>
<reference evidence="1" key="1">
    <citation type="submission" date="2021-08" db="EMBL/GenBank/DDBJ databases">
        <title>Hoeflea bacterium WL0058 sp. nov., isolated from the sediment.</title>
        <authorList>
            <person name="Wang L."/>
            <person name="Zhang D."/>
        </authorList>
    </citation>
    <scope>NUCLEOTIDE SEQUENCE</scope>
    <source>
        <strain evidence="1">WL0058</strain>
    </source>
</reference>
<protein>
    <submittedName>
        <fullName evidence="1">Uncharacterized protein</fullName>
    </submittedName>
</protein>
<name>A0AAE3D3N6_9HYPH</name>
<dbReference type="RefSeq" id="WP_220231000.1">
    <property type="nucleotide sequence ID" value="NZ_JAICBX010000005.1"/>
</dbReference>
<dbReference type="AlphaFoldDB" id="A0AAE3D3N6"/>
<comment type="caution">
    <text evidence="1">The sequence shown here is derived from an EMBL/GenBank/DDBJ whole genome shotgun (WGS) entry which is preliminary data.</text>
</comment>